<dbReference type="STRING" id="930131.SAMN05216389_104183"/>
<dbReference type="RefSeq" id="WP_090868048.1">
    <property type="nucleotide sequence ID" value="NZ_FOHE01000004.1"/>
</dbReference>
<dbReference type="SUPFAM" id="SSF52096">
    <property type="entry name" value="ClpP/crotonase"/>
    <property type="match status" value="1"/>
</dbReference>
<gene>
    <name evidence="2" type="ORF">SAMN05216389_104183</name>
</gene>
<reference evidence="2 3" key="1">
    <citation type="submission" date="2016-10" db="EMBL/GenBank/DDBJ databases">
        <authorList>
            <person name="de Groot N.N."/>
        </authorList>
    </citation>
    <scope>NUCLEOTIDE SEQUENCE [LARGE SCALE GENOMIC DNA]</scope>
    <source>
        <strain evidence="2 3">IBRC-M 10780</strain>
    </source>
</reference>
<dbReference type="Proteomes" id="UP000198618">
    <property type="component" value="Unassembled WGS sequence"/>
</dbReference>
<dbReference type="Pfam" id="PF03572">
    <property type="entry name" value="Peptidase_S41"/>
    <property type="match status" value="1"/>
</dbReference>
<organism evidence="2 3">
    <name type="scientific">Oceanobacillus limi</name>
    <dbReference type="NCBI Taxonomy" id="930131"/>
    <lineage>
        <taxon>Bacteria</taxon>
        <taxon>Bacillati</taxon>
        <taxon>Bacillota</taxon>
        <taxon>Bacilli</taxon>
        <taxon>Bacillales</taxon>
        <taxon>Bacillaceae</taxon>
        <taxon>Oceanobacillus</taxon>
    </lineage>
</organism>
<evidence type="ECO:0000259" key="1">
    <source>
        <dbReference type="Pfam" id="PF03572"/>
    </source>
</evidence>
<dbReference type="InterPro" id="IPR029045">
    <property type="entry name" value="ClpP/crotonase-like_dom_sf"/>
</dbReference>
<evidence type="ECO:0000313" key="3">
    <source>
        <dbReference type="Proteomes" id="UP000198618"/>
    </source>
</evidence>
<dbReference type="OrthoDB" id="2327485at2"/>
<protein>
    <submittedName>
        <fullName evidence="2">Peptidase family S41</fullName>
    </submittedName>
</protein>
<proteinExistence type="predicted"/>
<evidence type="ECO:0000313" key="2">
    <source>
        <dbReference type="EMBL" id="SET01783.1"/>
    </source>
</evidence>
<dbReference type="InterPro" id="IPR005151">
    <property type="entry name" value="Tail-specific_protease"/>
</dbReference>
<dbReference type="EMBL" id="FOHE01000004">
    <property type="protein sequence ID" value="SET01783.1"/>
    <property type="molecule type" value="Genomic_DNA"/>
</dbReference>
<dbReference type="Gene3D" id="3.90.226.10">
    <property type="entry name" value="2-enoyl-CoA Hydratase, Chain A, domain 1"/>
    <property type="match status" value="1"/>
</dbReference>
<accession>A0A1I0B4X7</accession>
<dbReference type="AlphaFoldDB" id="A0A1I0B4X7"/>
<feature type="domain" description="Tail specific protease" evidence="1">
    <location>
        <begin position="187"/>
        <end position="397"/>
    </location>
</feature>
<keyword evidence="3" id="KW-1185">Reference proteome</keyword>
<sequence length="424" mass="49629">MYLEIFDEVVDIMQHDYAGYIDKKGWDDPEKYRNIIRGLEKDNGLTADQFVEIVQDYLLDFKDPHMGFNLIKSEQQKEYSNGFRVRRFEDKLYVTKVGKEERFLLGDAIVSLDNIPVLDLVQLHKRELMEKKAEREDWRKVISKYRVAEVMDKKGTSRLVELKRYEKEEYRPIHTISRIDANTLCMTLTDFFDVDTITKLVEEHKNELTQTDNLIIDVRVNYGGSTFAYHSLVNYLFPSQPMMINYKDYAMKFNCTTRNAESTIRSLSETIKQIKDEKTRNNLVLFKQAWEEHIGKGFVAFDSNDDEVEVYGDEYPRNIIVLSDNYCGSAGDIFVYFCKKSPKVSVIGRPTMGVNDYSNLTEITWGNQFKFGYPTSRLDQLDKRDPFAEPGIKPDVYMPWTPEHIEKDVDMEEALRILHSKATV</sequence>
<dbReference type="GO" id="GO:0006508">
    <property type="term" value="P:proteolysis"/>
    <property type="evidence" value="ECO:0007669"/>
    <property type="project" value="InterPro"/>
</dbReference>
<dbReference type="GO" id="GO:0008236">
    <property type="term" value="F:serine-type peptidase activity"/>
    <property type="evidence" value="ECO:0007669"/>
    <property type="project" value="InterPro"/>
</dbReference>
<name>A0A1I0B4X7_9BACI</name>